<evidence type="ECO:0000313" key="3">
    <source>
        <dbReference type="Proteomes" id="UP000265703"/>
    </source>
</evidence>
<feature type="region of interest" description="Disordered" evidence="1">
    <location>
        <begin position="477"/>
        <end position="511"/>
    </location>
</feature>
<reference evidence="2 3" key="1">
    <citation type="submission" date="2018-06" db="EMBL/GenBank/DDBJ databases">
        <title>Comparative genomics reveals the genomic features of Rhizophagus irregularis, R. cerebriforme, R. diaphanum and Gigaspora rosea, and their symbiotic lifestyle signature.</title>
        <authorList>
            <person name="Morin E."/>
            <person name="San Clemente H."/>
            <person name="Chen E.C.H."/>
            <person name="De La Providencia I."/>
            <person name="Hainaut M."/>
            <person name="Kuo A."/>
            <person name="Kohler A."/>
            <person name="Murat C."/>
            <person name="Tang N."/>
            <person name="Roy S."/>
            <person name="Loubradou J."/>
            <person name="Henrissat B."/>
            <person name="Grigoriev I.V."/>
            <person name="Corradi N."/>
            <person name="Roux C."/>
            <person name="Martin F.M."/>
        </authorList>
    </citation>
    <scope>NUCLEOTIDE SEQUENCE [LARGE SCALE GENOMIC DNA]</scope>
    <source>
        <strain evidence="2 3">DAOM 227022</strain>
    </source>
</reference>
<feature type="region of interest" description="Disordered" evidence="1">
    <location>
        <begin position="323"/>
        <end position="350"/>
    </location>
</feature>
<organism evidence="2 3">
    <name type="scientific">Glomus cerebriforme</name>
    <dbReference type="NCBI Taxonomy" id="658196"/>
    <lineage>
        <taxon>Eukaryota</taxon>
        <taxon>Fungi</taxon>
        <taxon>Fungi incertae sedis</taxon>
        <taxon>Mucoromycota</taxon>
        <taxon>Glomeromycotina</taxon>
        <taxon>Glomeromycetes</taxon>
        <taxon>Glomerales</taxon>
        <taxon>Glomeraceae</taxon>
        <taxon>Glomus</taxon>
    </lineage>
</organism>
<feature type="region of interest" description="Disordered" evidence="1">
    <location>
        <begin position="411"/>
        <end position="454"/>
    </location>
</feature>
<comment type="caution">
    <text evidence="2">The sequence shown here is derived from an EMBL/GenBank/DDBJ whole genome shotgun (WGS) entry which is preliminary data.</text>
</comment>
<name>A0A397T0B1_9GLOM</name>
<evidence type="ECO:0000256" key="1">
    <source>
        <dbReference type="SAM" id="MobiDB-lite"/>
    </source>
</evidence>
<dbReference type="AlphaFoldDB" id="A0A397T0B1"/>
<proteinExistence type="predicted"/>
<keyword evidence="3" id="KW-1185">Reference proteome</keyword>
<feature type="compositionally biased region" description="Basic and acidic residues" evidence="1">
    <location>
        <begin position="500"/>
        <end position="511"/>
    </location>
</feature>
<dbReference type="EMBL" id="QKYT01000147">
    <property type="protein sequence ID" value="RIA91623.1"/>
    <property type="molecule type" value="Genomic_DNA"/>
</dbReference>
<dbReference type="Proteomes" id="UP000265703">
    <property type="component" value="Unassembled WGS sequence"/>
</dbReference>
<feature type="compositionally biased region" description="Basic and acidic residues" evidence="1">
    <location>
        <begin position="477"/>
        <end position="491"/>
    </location>
</feature>
<accession>A0A397T0B1</accession>
<evidence type="ECO:0000313" key="2">
    <source>
        <dbReference type="EMBL" id="RIA91623.1"/>
    </source>
</evidence>
<sequence>MCYILPDLSLIHELIFGTTLYFVGTALETLIGNGLRDLGELGFSKWFKETRHLPETGFWLEAWTMKEHFSGTEFQLEGDAFLDLDFSLGDAFLNLDFNLDHEGIVSWEVVGSLFEPELSWEKTAVIFNFENKMGATISQYTDLFYNEHIAPLEAKNYCRLEWGAQEAFLKKHNLWIDMKQGNIINNTARLVKEVSDNTAISRNILYLVGGVVSKFYEECMIKLDCRLVTLSEKSDAKDIIISELTVNLEVTHDMIVKLQQERINHICSSTQIPISIENSNMVISSGSISTNSTNDSSILKLITILDDQPIQPQMDQLQELMNLDNPDDELPKSVTSPPASISKVKKPNQKKNKELTPNIITGYTILPKLKNNVRDVMLYDIPGNWDAEKITEEINKHLGSLIKAKPDERMKLNERNLNERTKRKPDERMKLNERNLNERTKRKPDERMKPNEQNLNERTKWKLDEWMKPNKWNLNERTKRLETGRTDEAERLGSWMNETGRTDEAGRTELE</sequence>
<protein>
    <submittedName>
        <fullName evidence="2">Uncharacterized protein</fullName>
    </submittedName>
</protein>
<gene>
    <name evidence="2" type="ORF">C1645_821774</name>
</gene>